<dbReference type="HOGENOM" id="CLU_000604_1_11_9"/>
<dbReference type="Gene3D" id="3.40.50.300">
    <property type="entry name" value="P-loop containing nucleotide triphosphate hydrolases"/>
    <property type="match status" value="1"/>
</dbReference>
<dbReference type="InterPro" id="IPR003439">
    <property type="entry name" value="ABC_transporter-like_ATP-bd"/>
</dbReference>
<comment type="similarity">
    <text evidence="1">Belongs to the ABC transporter superfamily.</text>
</comment>
<dbReference type="CDD" id="cd03235">
    <property type="entry name" value="ABC_Metallic_Cations"/>
    <property type="match status" value="1"/>
</dbReference>
<dbReference type="PANTHER" id="PTHR42734">
    <property type="entry name" value="METAL TRANSPORT SYSTEM ATP-BINDING PROTEIN TM_0124-RELATED"/>
    <property type="match status" value="1"/>
</dbReference>
<dbReference type="PANTHER" id="PTHR42734:SF17">
    <property type="entry name" value="METAL TRANSPORT SYSTEM ATP-BINDING PROTEIN TM_0124-RELATED"/>
    <property type="match status" value="1"/>
</dbReference>
<dbReference type="GO" id="GO:0005524">
    <property type="term" value="F:ATP binding"/>
    <property type="evidence" value="ECO:0007669"/>
    <property type="project" value="UniProtKB-KW"/>
</dbReference>
<dbReference type="SUPFAM" id="SSF52540">
    <property type="entry name" value="P-loop containing nucleoside triphosphate hydrolases"/>
    <property type="match status" value="1"/>
</dbReference>
<evidence type="ECO:0000256" key="4">
    <source>
        <dbReference type="ARBA" id="ARBA00022840"/>
    </source>
</evidence>
<dbReference type="PROSITE" id="PS50893">
    <property type="entry name" value="ABC_TRANSPORTER_2"/>
    <property type="match status" value="1"/>
</dbReference>
<dbReference type="eggNOG" id="COG1121">
    <property type="taxonomic scope" value="Bacteria"/>
</dbReference>
<dbReference type="InterPro" id="IPR003593">
    <property type="entry name" value="AAA+_ATPase"/>
</dbReference>
<protein>
    <submittedName>
        <fullName evidence="6">ABC transporter, ATP-binding protein</fullName>
    </submittedName>
</protein>
<dbReference type="SMART" id="SM00382">
    <property type="entry name" value="AAA"/>
    <property type="match status" value="1"/>
</dbReference>
<keyword evidence="2" id="KW-0813">Transport</keyword>
<evidence type="ECO:0000256" key="3">
    <source>
        <dbReference type="ARBA" id="ARBA00022741"/>
    </source>
</evidence>
<evidence type="ECO:0000313" key="6">
    <source>
        <dbReference type="EMBL" id="EFV00510.1"/>
    </source>
</evidence>
<dbReference type="EMBL" id="AEQN01000033">
    <property type="protein sequence ID" value="EFV00510.1"/>
    <property type="molecule type" value="Genomic_DNA"/>
</dbReference>
<keyword evidence="3" id="KW-0547">Nucleotide-binding</keyword>
<sequence length="251" mass="27417">MNRQKAIIPTAPAAAPARQIVCEDVTLGYGSQAVASHIAFEVRAGDYLCIVGENGAGKSTLMKTLLGLVPPLGGRIVFAPGLSNRDIGYLPQQTEVQRDFPASVREIVLSGFQRRGLRPFYTRAEKARAAANMARMDIADMARRCYRELSGGQQQRVLLARALCAAGQMLLLDEPVAGLDPKVTTEMYALIAELNRQGLTIIMISHDIDEAVTYASHILHVGSRPFFGTREAYLASDIGRRFVDWRGGEAR</sequence>
<feature type="domain" description="ABC transporter" evidence="5">
    <location>
        <begin position="20"/>
        <end position="246"/>
    </location>
</feature>
<dbReference type="Proteomes" id="UP000004754">
    <property type="component" value="Unassembled WGS sequence"/>
</dbReference>
<keyword evidence="4 6" id="KW-0067">ATP-binding</keyword>
<evidence type="ECO:0000313" key="7">
    <source>
        <dbReference type="Proteomes" id="UP000004754"/>
    </source>
</evidence>
<reference evidence="6 7" key="1">
    <citation type="submission" date="2010-12" db="EMBL/GenBank/DDBJ databases">
        <authorList>
            <person name="Muzny D."/>
            <person name="Qin X."/>
            <person name="Deng J."/>
            <person name="Jiang H."/>
            <person name="Liu Y."/>
            <person name="Qu J."/>
            <person name="Song X.-Z."/>
            <person name="Zhang L."/>
            <person name="Thornton R."/>
            <person name="Coyle M."/>
            <person name="Francisco L."/>
            <person name="Jackson L."/>
            <person name="Javaid M."/>
            <person name="Korchina V."/>
            <person name="Kovar C."/>
            <person name="Mata R."/>
            <person name="Mathew T."/>
            <person name="Ngo R."/>
            <person name="Nguyen L."/>
            <person name="Nguyen N."/>
            <person name="Okwuonu G."/>
            <person name="Ongeri F."/>
            <person name="Pham C."/>
            <person name="Simmons D."/>
            <person name="Wilczek-Boney K."/>
            <person name="Hale W."/>
            <person name="Jakkamsetti A."/>
            <person name="Pham P."/>
            <person name="Ruth R."/>
            <person name="San Lucas F."/>
            <person name="Warren J."/>
            <person name="Zhang J."/>
            <person name="Zhao Z."/>
            <person name="Zhou C."/>
            <person name="Zhu D."/>
            <person name="Lee S."/>
            <person name="Bess C."/>
            <person name="Blankenburg K."/>
            <person name="Forbes L."/>
            <person name="Fu Q."/>
            <person name="Gubbala S."/>
            <person name="Hirani K."/>
            <person name="Jayaseelan J.C."/>
            <person name="Lara F."/>
            <person name="Munidasa M."/>
            <person name="Palculict T."/>
            <person name="Patil S."/>
            <person name="Pu L.-L."/>
            <person name="Saada N."/>
            <person name="Tang L."/>
            <person name="Weissenberger G."/>
            <person name="Zhu Y."/>
            <person name="Hemphill L."/>
            <person name="Shang Y."/>
            <person name="Youmans B."/>
            <person name="Ayvaz T."/>
            <person name="Ross M."/>
            <person name="Santibanez J."/>
            <person name="Aqrawi P."/>
            <person name="Gross S."/>
            <person name="Joshi V."/>
            <person name="Fowler G."/>
            <person name="Nazareth L."/>
            <person name="Reid J."/>
            <person name="Worley K."/>
            <person name="Petrosino J."/>
            <person name="Highlander S."/>
            <person name="Gibbs R."/>
        </authorList>
    </citation>
    <scope>NUCLEOTIDE SEQUENCE [LARGE SCALE GENOMIC DNA]</scope>
    <source>
        <strain evidence="6 7">ATCC 23263</strain>
    </source>
</reference>
<dbReference type="PROSITE" id="PS00211">
    <property type="entry name" value="ABC_TRANSPORTER_1"/>
    <property type="match status" value="1"/>
</dbReference>
<dbReference type="STRING" id="887929.HMP0721_2326"/>
<dbReference type="OrthoDB" id="9806726at2"/>
<evidence type="ECO:0000256" key="1">
    <source>
        <dbReference type="ARBA" id="ARBA00005417"/>
    </source>
</evidence>
<name>E6MJZ1_9FIRM</name>
<organism evidence="6 7">
    <name type="scientific">Pseudoramibacter alactolyticus ATCC 23263</name>
    <dbReference type="NCBI Taxonomy" id="887929"/>
    <lineage>
        <taxon>Bacteria</taxon>
        <taxon>Bacillati</taxon>
        <taxon>Bacillota</taxon>
        <taxon>Clostridia</taxon>
        <taxon>Eubacteriales</taxon>
        <taxon>Eubacteriaceae</taxon>
        <taxon>Pseudoramibacter</taxon>
    </lineage>
</organism>
<gene>
    <name evidence="6" type="ORF">HMP0721_2326</name>
</gene>
<evidence type="ECO:0000256" key="2">
    <source>
        <dbReference type="ARBA" id="ARBA00022448"/>
    </source>
</evidence>
<dbReference type="Pfam" id="PF00005">
    <property type="entry name" value="ABC_tran"/>
    <property type="match status" value="1"/>
</dbReference>
<comment type="caution">
    <text evidence="6">The sequence shown here is derived from an EMBL/GenBank/DDBJ whole genome shotgun (WGS) entry which is preliminary data.</text>
</comment>
<dbReference type="InterPro" id="IPR017871">
    <property type="entry name" value="ABC_transporter-like_CS"/>
</dbReference>
<accession>E6MJZ1</accession>
<proteinExistence type="inferred from homology"/>
<keyword evidence="7" id="KW-1185">Reference proteome</keyword>
<dbReference type="InterPro" id="IPR027417">
    <property type="entry name" value="P-loop_NTPase"/>
</dbReference>
<dbReference type="InterPro" id="IPR050153">
    <property type="entry name" value="Metal_Ion_Import_ABC"/>
</dbReference>
<dbReference type="GO" id="GO:0016887">
    <property type="term" value="F:ATP hydrolysis activity"/>
    <property type="evidence" value="ECO:0007669"/>
    <property type="project" value="InterPro"/>
</dbReference>
<dbReference type="AlphaFoldDB" id="E6MJZ1"/>
<dbReference type="RefSeq" id="WP_006599748.1">
    <property type="nucleotide sequence ID" value="NZ_GL622359.1"/>
</dbReference>
<evidence type="ECO:0000259" key="5">
    <source>
        <dbReference type="PROSITE" id="PS50893"/>
    </source>
</evidence>